<dbReference type="InterPro" id="IPR011006">
    <property type="entry name" value="CheY-like_superfamily"/>
</dbReference>
<keyword evidence="3" id="KW-1185">Reference proteome</keyword>
<evidence type="ECO:0000313" key="2">
    <source>
        <dbReference type="EMBL" id="TDR15492.1"/>
    </source>
</evidence>
<dbReference type="PROSITE" id="PS50921">
    <property type="entry name" value="ANTAR"/>
    <property type="match status" value="1"/>
</dbReference>
<name>A0A4R6X8P5_9GAMM</name>
<dbReference type="AlphaFoldDB" id="A0A4R6X8P5"/>
<dbReference type="Pfam" id="PF03861">
    <property type="entry name" value="ANTAR"/>
    <property type="match status" value="1"/>
</dbReference>
<comment type="caution">
    <text evidence="2">The sequence shown here is derived from an EMBL/GenBank/DDBJ whole genome shotgun (WGS) entry which is preliminary data.</text>
</comment>
<dbReference type="InterPro" id="IPR036388">
    <property type="entry name" value="WH-like_DNA-bd_sf"/>
</dbReference>
<dbReference type="SUPFAM" id="SSF52172">
    <property type="entry name" value="CheY-like"/>
    <property type="match status" value="1"/>
</dbReference>
<dbReference type="SMART" id="SM01012">
    <property type="entry name" value="ANTAR"/>
    <property type="match status" value="1"/>
</dbReference>
<evidence type="ECO:0000313" key="3">
    <source>
        <dbReference type="Proteomes" id="UP000295729"/>
    </source>
</evidence>
<dbReference type="InterPro" id="IPR013587">
    <property type="entry name" value="Nitrate/nitrite_sensing"/>
</dbReference>
<feature type="domain" description="ANTAR" evidence="1">
    <location>
        <begin position="364"/>
        <end position="425"/>
    </location>
</feature>
<dbReference type="InterPro" id="IPR005561">
    <property type="entry name" value="ANTAR"/>
</dbReference>
<gene>
    <name evidence="2" type="ORF">C8D85_0858</name>
</gene>
<dbReference type="Proteomes" id="UP000295729">
    <property type="component" value="Unassembled WGS sequence"/>
</dbReference>
<evidence type="ECO:0000259" key="1">
    <source>
        <dbReference type="PROSITE" id="PS50921"/>
    </source>
</evidence>
<accession>A0A4R6X8P5</accession>
<protein>
    <submittedName>
        <fullName evidence="2">ANTAR domain-containing protein</fullName>
    </submittedName>
</protein>
<dbReference type="Gene3D" id="1.10.10.10">
    <property type="entry name" value="Winged helix-like DNA-binding domain superfamily/Winged helix DNA-binding domain"/>
    <property type="match status" value="1"/>
</dbReference>
<organism evidence="2 3">
    <name type="scientific">Marinomonas communis</name>
    <dbReference type="NCBI Taxonomy" id="28254"/>
    <lineage>
        <taxon>Bacteria</taxon>
        <taxon>Pseudomonadati</taxon>
        <taxon>Pseudomonadota</taxon>
        <taxon>Gammaproteobacteria</taxon>
        <taxon>Oceanospirillales</taxon>
        <taxon>Oceanospirillaceae</taxon>
        <taxon>Marinomonas</taxon>
    </lineage>
</organism>
<dbReference type="Pfam" id="PF08376">
    <property type="entry name" value="NIT"/>
    <property type="match status" value="1"/>
</dbReference>
<dbReference type="GO" id="GO:0003723">
    <property type="term" value="F:RNA binding"/>
    <property type="evidence" value="ECO:0007669"/>
    <property type="project" value="InterPro"/>
</dbReference>
<sequence>MPEKLRVTSPYMKSIPSTEDFLLAAKQSEINALNQLATNCRLVVSVSDFIHELQKERGLSNSYLVSQGKRLQKERIEEIEAIDRAQQQFIATLKPLDLKRCGSSTIRLYHSLAYVLHSLDELPQVRESVSNQAISATDNTKFFNHLIAGLLAVIFEAADVSNDPDITKALIALFNFVQGKEYAGQERAWGVIGFTKGSFSNSTKDQIKALMDAQFGCFDAFNNFSSVIPAAQWRQLESAEAAFEMERMRQLIARFKTGDSLPTAIGEVWYQAATSRIDGMQEIVKTLTEELSNVCQSKVKQASDELKNHQAHLVSLGNYEAPPMSALTAMDKQSSDTTITMSNGVNLKLAQSIYDLVQKQAEHLRKVSEELTFAKQTLNERKLIEKAKGILMSSQGVSEEAAYKQLRQAAMDGNKRIIDIADNIISVSSMLNSQHA</sequence>
<proteinExistence type="predicted"/>
<dbReference type="EMBL" id="SNZA01000001">
    <property type="protein sequence ID" value="TDR15492.1"/>
    <property type="molecule type" value="Genomic_DNA"/>
</dbReference>
<reference evidence="2 3" key="1">
    <citation type="submission" date="2019-03" db="EMBL/GenBank/DDBJ databases">
        <title>Genomic Encyclopedia of Type Strains, Phase IV (KMG-IV): sequencing the most valuable type-strain genomes for metagenomic binning, comparative biology and taxonomic classification.</title>
        <authorList>
            <person name="Goeker M."/>
        </authorList>
    </citation>
    <scope>NUCLEOTIDE SEQUENCE [LARGE SCALE GENOMIC DNA]</scope>
    <source>
        <strain evidence="2 3">DSM 5604</strain>
    </source>
</reference>